<dbReference type="AlphaFoldDB" id="A0A3A1VFF5"/>
<gene>
    <name evidence="1" type="ORF">D3P08_03840</name>
</gene>
<sequence length="97" mass="11115">MKFLFDSRGYLIANEVRGHLHSPSGQNIGHYRENERIFIDMSGRYLGEIVREDRQLYKTSSPYRSVSYGSYGNYGNPGNKGSIGSIGGYRDIEMIKW</sequence>
<comment type="caution">
    <text evidence="1">The sequence shown here is derived from an EMBL/GenBank/DDBJ whole genome shotgun (WGS) entry which is preliminary data.</text>
</comment>
<dbReference type="RefSeq" id="WP_119598128.1">
    <property type="nucleotide sequence ID" value="NZ_QXQA01000002.1"/>
</dbReference>
<dbReference type="EMBL" id="QXQA01000002">
    <property type="protein sequence ID" value="RIX59297.1"/>
    <property type="molecule type" value="Genomic_DNA"/>
</dbReference>
<evidence type="ECO:0000313" key="1">
    <source>
        <dbReference type="EMBL" id="RIX59297.1"/>
    </source>
</evidence>
<proteinExistence type="predicted"/>
<dbReference type="OrthoDB" id="6706260at2"/>
<evidence type="ECO:0000313" key="2">
    <source>
        <dbReference type="Proteomes" id="UP000266482"/>
    </source>
</evidence>
<keyword evidence="2" id="KW-1185">Reference proteome</keyword>
<reference evidence="1 2" key="1">
    <citation type="submission" date="2018-09" db="EMBL/GenBank/DDBJ databases">
        <title>Paenibacillus aracenensis nov. sp. isolated from a cave in southern Spain.</title>
        <authorList>
            <person name="Jurado V."/>
            <person name="Gutierrez-Patricio S."/>
            <person name="Gonzalez-Pimentel J.L."/>
            <person name="Miller A.Z."/>
            <person name="Laiz L."/>
            <person name="Saiz-Jimenez C."/>
        </authorList>
    </citation>
    <scope>NUCLEOTIDE SEQUENCE [LARGE SCALE GENOMIC DNA]</scope>
    <source>
        <strain evidence="1 2">DSM 22867</strain>
    </source>
</reference>
<accession>A0A3A1VFF5</accession>
<protein>
    <submittedName>
        <fullName evidence="1">Uncharacterized protein</fullName>
    </submittedName>
</protein>
<name>A0A3A1VFF5_9BACL</name>
<organism evidence="1 2">
    <name type="scientific">Paenibacillus nanensis</name>
    <dbReference type="NCBI Taxonomy" id="393251"/>
    <lineage>
        <taxon>Bacteria</taxon>
        <taxon>Bacillati</taxon>
        <taxon>Bacillota</taxon>
        <taxon>Bacilli</taxon>
        <taxon>Bacillales</taxon>
        <taxon>Paenibacillaceae</taxon>
        <taxon>Paenibacillus</taxon>
    </lineage>
</organism>
<dbReference type="Proteomes" id="UP000266482">
    <property type="component" value="Unassembled WGS sequence"/>
</dbReference>